<evidence type="ECO:0000256" key="4">
    <source>
        <dbReference type="ARBA" id="ARBA00022692"/>
    </source>
</evidence>
<keyword evidence="5 7" id="KW-1133">Transmembrane helix</keyword>
<dbReference type="PANTHER" id="PTHR30106:SF1">
    <property type="entry name" value="UPF0324 MEMBRANE PROTEIN FN0533"/>
    <property type="match status" value="1"/>
</dbReference>
<protein>
    <submittedName>
        <fullName evidence="8">Putative sulfate exporter family transporter</fullName>
    </submittedName>
</protein>
<organism evidence="8 9">
    <name type="scientific">Aliidiomarina haloalkalitolerans</name>
    <dbReference type="NCBI Taxonomy" id="859059"/>
    <lineage>
        <taxon>Bacteria</taxon>
        <taxon>Pseudomonadati</taxon>
        <taxon>Pseudomonadota</taxon>
        <taxon>Gammaproteobacteria</taxon>
        <taxon>Alteromonadales</taxon>
        <taxon>Idiomarinaceae</taxon>
        <taxon>Aliidiomarina</taxon>
    </lineage>
</organism>
<dbReference type="AlphaFoldDB" id="A0A432VVS2"/>
<keyword evidence="4 7" id="KW-0812">Transmembrane</keyword>
<feature type="transmembrane region" description="Helical" evidence="7">
    <location>
        <begin position="136"/>
        <end position="154"/>
    </location>
</feature>
<keyword evidence="9" id="KW-1185">Reference proteome</keyword>
<feature type="transmembrane region" description="Helical" evidence="7">
    <location>
        <begin position="54"/>
        <end position="72"/>
    </location>
</feature>
<comment type="similarity">
    <text evidence="2">Belongs to the UPF0324 family.</text>
</comment>
<sequence>MQVIALKHIVFLFVGLLCLTPLISSPLALVLGITAALLGWVPSHVNVGAIVKKLLAISIVGLGFGVNLEVAARTSGENLILIIFYVVVTLGLALGFAKLLRLDNRSATLIGSGTAICGGSAIAAMAPTIQARAEQIAVALGCVFILNALALLVFPPLGQWLGLSQYDFGVWAAIAIHDTSSVVGAAEVYGDEALIVATTVKLTRALAIVPMVLITALVYQHMQRRRNVDVQSKLPTVPLFIVFYVLAILIAEFLPQGAPVYEVAFDSAKRVLVVCLYLIGASMSLNTIRKAGFKPMLLAILLWLFVSISSLWWIML</sequence>
<evidence type="ECO:0000313" key="9">
    <source>
        <dbReference type="Proteomes" id="UP000288212"/>
    </source>
</evidence>
<feature type="transmembrane region" description="Helical" evidence="7">
    <location>
        <begin position="9"/>
        <end position="42"/>
    </location>
</feature>
<evidence type="ECO:0000313" key="8">
    <source>
        <dbReference type="EMBL" id="RUO20700.1"/>
    </source>
</evidence>
<feature type="transmembrane region" description="Helical" evidence="7">
    <location>
        <begin position="234"/>
        <end position="251"/>
    </location>
</feature>
<keyword evidence="3" id="KW-1003">Cell membrane</keyword>
<evidence type="ECO:0000256" key="3">
    <source>
        <dbReference type="ARBA" id="ARBA00022475"/>
    </source>
</evidence>
<feature type="transmembrane region" description="Helical" evidence="7">
    <location>
        <begin position="295"/>
        <end position="315"/>
    </location>
</feature>
<dbReference type="OrthoDB" id="5393513at2"/>
<feature type="transmembrane region" description="Helical" evidence="7">
    <location>
        <begin position="202"/>
        <end position="222"/>
    </location>
</feature>
<comment type="subcellular location">
    <subcellularLocation>
        <location evidence="1">Cell membrane</location>
        <topology evidence="1">Multi-pass membrane protein</topology>
    </subcellularLocation>
</comment>
<evidence type="ECO:0000256" key="5">
    <source>
        <dbReference type="ARBA" id="ARBA00022989"/>
    </source>
</evidence>
<name>A0A432VVS2_9GAMM</name>
<dbReference type="Proteomes" id="UP000288212">
    <property type="component" value="Unassembled WGS sequence"/>
</dbReference>
<reference evidence="8 9" key="1">
    <citation type="journal article" date="2011" name="Front. Microbiol.">
        <title>Genomic signatures of strain selection and enhancement in Bacillus atrophaeus var. globigii, a historical biowarfare simulant.</title>
        <authorList>
            <person name="Gibbons H.S."/>
            <person name="Broomall S.M."/>
            <person name="McNew L.A."/>
            <person name="Daligault H."/>
            <person name="Chapman C."/>
            <person name="Bruce D."/>
            <person name="Karavis M."/>
            <person name="Krepps M."/>
            <person name="McGregor P.A."/>
            <person name="Hong C."/>
            <person name="Park K.H."/>
            <person name="Akmal A."/>
            <person name="Feldman A."/>
            <person name="Lin J.S."/>
            <person name="Chang W.E."/>
            <person name="Higgs B.W."/>
            <person name="Demirev P."/>
            <person name="Lindquist J."/>
            <person name="Liem A."/>
            <person name="Fochler E."/>
            <person name="Read T.D."/>
            <person name="Tapia R."/>
            <person name="Johnson S."/>
            <person name="Bishop-Lilly K.A."/>
            <person name="Detter C."/>
            <person name="Han C."/>
            <person name="Sozhamannan S."/>
            <person name="Rosenzweig C.N."/>
            <person name="Skowronski E.W."/>
        </authorList>
    </citation>
    <scope>NUCLEOTIDE SEQUENCE [LARGE SCALE GENOMIC DNA]</scope>
    <source>
        <strain evidence="8 9">AK5</strain>
    </source>
</reference>
<dbReference type="InterPro" id="IPR018383">
    <property type="entry name" value="UPF0324_pro"/>
</dbReference>
<feature type="transmembrane region" description="Helical" evidence="7">
    <location>
        <begin position="109"/>
        <end position="129"/>
    </location>
</feature>
<dbReference type="RefSeq" id="WP_126791860.1">
    <property type="nucleotide sequence ID" value="NZ_PIPI01000002.1"/>
</dbReference>
<keyword evidence="6 7" id="KW-0472">Membrane</keyword>
<evidence type="ECO:0000256" key="7">
    <source>
        <dbReference type="SAM" id="Phobius"/>
    </source>
</evidence>
<evidence type="ECO:0000256" key="1">
    <source>
        <dbReference type="ARBA" id="ARBA00004651"/>
    </source>
</evidence>
<gene>
    <name evidence="8" type="ORF">CWE06_05170</name>
</gene>
<feature type="transmembrane region" description="Helical" evidence="7">
    <location>
        <begin position="271"/>
        <end position="288"/>
    </location>
</feature>
<dbReference type="Pfam" id="PF03601">
    <property type="entry name" value="Cons_hypoth698"/>
    <property type="match status" value="1"/>
</dbReference>
<proteinExistence type="inferred from homology"/>
<evidence type="ECO:0000256" key="6">
    <source>
        <dbReference type="ARBA" id="ARBA00023136"/>
    </source>
</evidence>
<dbReference type="EMBL" id="PIPI01000002">
    <property type="protein sequence ID" value="RUO20700.1"/>
    <property type="molecule type" value="Genomic_DNA"/>
</dbReference>
<dbReference type="GO" id="GO:0005886">
    <property type="term" value="C:plasma membrane"/>
    <property type="evidence" value="ECO:0007669"/>
    <property type="project" value="UniProtKB-SubCell"/>
</dbReference>
<dbReference type="PANTHER" id="PTHR30106">
    <property type="entry name" value="INNER MEMBRANE PROTEIN YEIH-RELATED"/>
    <property type="match status" value="1"/>
</dbReference>
<feature type="transmembrane region" description="Helical" evidence="7">
    <location>
        <begin position="79"/>
        <end position="97"/>
    </location>
</feature>
<evidence type="ECO:0000256" key="2">
    <source>
        <dbReference type="ARBA" id="ARBA00007977"/>
    </source>
</evidence>
<accession>A0A432VVS2</accession>
<comment type="caution">
    <text evidence="8">The sequence shown here is derived from an EMBL/GenBank/DDBJ whole genome shotgun (WGS) entry which is preliminary data.</text>
</comment>